<keyword evidence="3" id="KW-1185">Reference proteome</keyword>
<feature type="signal peptide" evidence="1">
    <location>
        <begin position="1"/>
        <end position="27"/>
    </location>
</feature>
<evidence type="ECO:0000256" key="1">
    <source>
        <dbReference type="SAM" id="SignalP"/>
    </source>
</evidence>
<name>A0ABT5L1W3_9ALTE</name>
<dbReference type="PANTHER" id="PTHR34387:SF1">
    <property type="entry name" value="PERIPLASMIC IMMUNOGENIC PROTEIN"/>
    <property type="match status" value="1"/>
</dbReference>
<comment type="caution">
    <text evidence="2">The sequence shown here is derived from an EMBL/GenBank/DDBJ whole genome shotgun (WGS) entry which is preliminary data.</text>
</comment>
<evidence type="ECO:0000313" key="3">
    <source>
        <dbReference type="Proteomes" id="UP001218788"/>
    </source>
</evidence>
<dbReference type="Gene3D" id="3.30.110.170">
    <property type="entry name" value="Protein of unknown function (DUF541), domain 1"/>
    <property type="match status" value="1"/>
</dbReference>
<proteinExistence type="predicted"/>
<evidence type="ECO:0000313" key="2">
    <source>
        <dbReference type="EMBL" id="MDC8831035.1"/>
    </source>
</evidence>
<gene>
    <name evidence="2" type="ORF">OIK42_09695</name>
</gene>
<dbReference type="InterPro" id="IPR052022">
    <property type="entry name" value="26kDa_periplasmic_antigen"/>
</dbReference>
<dbReference type="Gene3D" id="3.30.70.2970">
    <property type="entry name" value="Protein of unknown function (DUF541), domain 2"/>
    <property type="match status" value="1"/>
</dbReference>
<sequence>MTQILPRSLTASILLGLSVFTSHMATANTNTLQVSGQGSVAQTPDAFTVTFVIEERGELVSKLNEQANAKLEAVVKFLLSAGIEKKHIQSMSVNLNPWFEHTGNGREQKGFVLSRQISVTSTALESYDSVLDGVMKRGVNNINQFQFIHLKPDEAYQQALIMAVKDAKNRARILASEVGVEIVGVVSVSEGSTRYQPPAGAPMRMMKEADSFSLPGESEISASVSVSFAIE</sequence>
<reference evidence="2 3" key="1">
    <citation type="submission" date="2022-10" db="EMBL/GenBank/DDBJ databases">
        <title>Alteromonas sp. chi3 Genome sequencing.</title>
        <authorList>
            <person name="Park S."/>
        </authorList>
    </citation>
    <scope>NUCLEOTIDE SEQUENCE [LARGE SCALE GENOMIC DNA]</scope>
    <source>
        <strain evidence="3">chi3</strain>
    </source>
</reference>
<dbReference type="RefSeq" id="WP_273640085.1">
    <property type="nucleotide sequence ID" value="NZ_JAQQXP010000001.1"/>
</dbReference>
<dbReference type="Pfam" id="PF04402">
    <property type="entry name" value="SIMPL"/>
    <property type="match status" value="1"/>
</dbReference>
<dbReference type="EMBL" id="JAQQXP010000001">
    <property type="protein sequence ID" value="MDC8831035.1"/>
    <property type="molecule type" value="Genomic_DNA"/>
</dbReference>
<dbReference type="PANTHER" id="PTHR34387">
    <property type="entry name" value="SLR1258 PROTEIN"/>
    <property type="match status" value="1"/>
</dbReference>
<protein>
    <submittedName>
        <fullName evidence="2">SIMPL domain-containing protein</fullName>
    </submittedName>
</protein>
<dbReference type="Proteomes" id="UP001218788">
    <property type="component" value="Unassembled WGS sequence"/>
</dbReference>
<accession>A0ABT5L1W3</accession>
<keyword evidence="1" id="KW-0732">Signal</keyword>
<feature type="chain" id="PRO_5047530919" evidence="1">
    <location>
        <begin position="28"/>
        <end position="231"/>
    </location>
</feature>
<organism evidence="2 3">
    <name type="scientific">Alteromonas gilva</name>
    <dbReference type="NCBI Taxonomy" id="2987522"/>
    <lineage>
        <taxon>Bacteria</taxon>
        <taxon>Pseudomonadati</taxon>
        <taxon>Pseudomonadota</taxon>
        <taxon>Gammaproteobacteria</taxon>
        <taxon>Alteromonadales</taxon>
        <taxon>Alteromonadaceae</taxon>
        <taxon>Alteromonas/Salinimonas group</taxon>
        <taxon>Alteromonas</taxon>
    </lineage>
</organism>
<dbReference type="InterPro" id="IPR007497">
    <property type="entry name" value="SIMPL/DUF541"/>
</dbReference>